<feature type="chain" id="PRO_5013020159" evidence="4">
    <location>
        <begin position="16"/>
        <end position="257"/>
    </location>
</feature>
<dbReference type="SUPFAM" id="SSF51120">
    <property type="entry name" value="beta-Roll"/>
    <property type="match status" value="2"/>
</dbReference>
<dbReference type="GO" id="GO:0005576">
    <property type="term" value="C:extracellular region"/>
    <property type="evidence" value="ECO:0007669"/>
    <property type="project" value="UniProtKB-SubCell"/>
</dbReference>
<dbReference type="InterPro" id="IPR011049">
    <property type="entry name" value="Serralysin-like_metalloprot_C"/>
</dbReference>
<feature type="signal peptide" evidence="4">
    <location>
        <begin position="1"/>
        <end position="15"/>
    </location>
</feature>
<dbReference type="PANTHER" id="PTHR38340:SF1">
    <property type="entry name" value="S-LAYER PROTEIN"/>
    <property type="match status" value="1"/>
</dbReference>
<dbReference type="GO" id="GO:0005509">
    <property type="term" value="F:calcium ion binding"/>
    <property type="evidence" value="ECO:0007669"/>
    <property type="project" value="InterPro"/>
</dbReference>
<dbReference type="PRINTS" id="PR00313">
    <property type="entry name" value="CABNDNGRPT"/>
</dbReference>
<reference evidence="5 6" key="1">
    <citation type="submission" date="2016-11" db="EMBL/GenBank/DDBJ databases">
        <authorList>
            <person name="Varghese N."/>
            <person name="Submissions S."/>
        </authorList>
    </citation>
    <scope>NUCLEOTIDE SEQUENCE [LARGE SCALE GENOMIC DNA]</scope>
    <source>
        <strain evidence="5 6">DSM 28249</strain>
    </source>
</reference>
<feature type="region of interest" description="Disordered" evidence="3">
    <location>
        <begin position="25"/>
        <end position="45"/>
    </location>
</feature>
<protein>
    <submittedName>
        <fullName evidence="5">Hemolysin-type calcium-binding repeat-containing protein</fullName>
    </submittedName>
</protein>
<evidence type="ECO:0000256" key="3">
    <source>
        <dbReference type="SAM" id="MobiDB-lite"/>
    </source>
</evidence>
<dbReference type="InterPro" id="IPR018511">
    <property type="entry name" value="Hemolysin-typ_Ca-bd_CS"/>
</dbReference>
<dbReference type="AlphaFoldDB" id="A0A1M7D0U5"/>
<dbReference type="EMBL" id="FRCB01000002">
    <property type="protein sequence ID" value="SHL73055.1"/>
    <property type="molecule type" value="Genomic_DNA"/>
</dbReference>
<organism evidence="5 6">
    <name type="scientific">Roseovarius litoreus</name>
    <dbReference type="NCBI Taxonomy" id="1155722"/>
    <lineage>
        <taxon>Bacteria</taxon>
        <taxon>Pseudomonadati</taxon>
        <taxon>Pseudomonadota</taxon>
        <taxon>Alphaproteobacteria</taxon>
        <taxon>Rhodobacterales</taxon>
        <taxon>Roseobacteraceae</taxon>
        <taxon>Roseovarius</taxon>
    </lineage>
</organism>
<dbReference type="PANTHER" id="PTHR38340">
    <property type="entry name" value="S-LAYER PROTEIN"/>
    <property type="match status" value="1"/>
</dbReference>
<sequence>MAVFALLLLVGASLATLVGLSGSDEDGILPGNTDDDTPLIDGTPGPDTLQGDAGDDLLVGRAGDDLLSGGAGNDWLLGLDGDDILQGGVGRDVLIGGEGGDTMIGGAGDDFIEAANILDESALIASLDGLGSFADIAFRYALPALSDQGDEIDLGAGNDTVVAGSDDSVTGGDGDDEFALGDWIEGGRPVLIEDFDLAEDLITFISASDQPTPELTVERDTITGLTTLKADGQAVAVLRNASPEFSLRNVAVGRYAA</sequence>
<dbReference type="RefSeq" id="WP_149778708.1">
    <property type="nucleotide sequence ID" value="NZ_FRCB01000002.1"/>
</dbReference>
<feature type="compositionally biased region" description="Acidic residues" evidence="3">
    <location>
        <begin position="25"/>
        <end position="38"/>
    </location>
</feature>
<proteinExistence type="predicted"/>
<dbReference type="Proteomes" id="UP000322545">
    <property type="component" value="Unassembled WGS sequence"/>
</dbReference>
<accession>A0A1M7D0U5</accession>
<comment type="subcellular location">
    <subcellularLocation>
        <location evidence="1">Secreted</location>
    </subcellularLocation>
</comment>
<keyword evidence="2" id="KW-0964">Secreted</keyword>
<evidence type="ECO:0000313" key="5">
    <source>
        <dbReference type="EMBL" id="SHL73055.1"/>
    </source>
</evidence>
<gene>
    <name evidence="5" type="ORF">SAMN05443432_102377</name>
</gene>
<dbReference type="PROSITE" id="PS00330">
    <property type="entry name" value="HEMOLYSIN_CALCIUM"/>
    <property type="match status" value="3"/>
</dbReference>
<evidence type="ECO:0000256" key="2">
    <source>
        <dbReference type="ARBA" id="ARBA00022525"/>
    </source>
</evidence>
<dbReference type="InterPro" id="IPR001343">
    <property type="entry name" value="Hemolysn_Ca-bd"/>
</dbReference>
<dbReference type="InterPro" id="IPR050557">
    <property type="entry name" value="RTX_toxin/Mannuronan_C5-epim"/>
</dbReference>
<evidence type="ECO:0000313" key="6">
    <source>
        <dbReference type="Proteomes" id="UP000322545"/>
    </source>
</evidence>
<keyword evidence="6" id="KW-1185">Reference proteome</keyword>
<dbReference type="Pfam" id="PF00353">
    <property type="entry name" value="HemolysinCabind"/>
    <property type="match status" value="3"/>
</dbReference>
<name>A0A1M7D0U5_9RHOB</name>
<dbReference type="Gene3D" id="2.150.10.10">
    <property type="entry name" value="Serralysin-like metalloprotease, C-terminal"/>
    <property type="match status" value="2"/>
</dbReference>
<keyword evidence="4" id="KW-0732">Signal</keyword>
<evidence type="ECO:0000256" key="1">
    <source>
        <dbReference type="ARBA" id="ARBA00004613"/>
    </source>
</evidence>
<evidence type="ECO:0000256" key="4">
    <source>
        <dbReference type="SAM" id="SignalP"/>
    </source>
</evidence>